<organism evidence="1">
    <name type="scientific">Arundo donax</name>
    <name type="common">Giant reed</name>
    <name type="synonym">Donax arundinaceus</name>
    <dbReference type="NCBI Taxonomy" id="35708"/>
    <lineage>
        <taxon>Eukaryota</taxon>
        <taxon>Viridiplantae</taxon>
        <taxon>Streptophyta</taxon>
        <taxon>Embryophyta</taxon>
        <taxon>Tracheophyta</taxon>
        <taxon>Spermatophyta</taxon>
        <taxon>Magnoliopsida</taxon>
        <taxon>Liliopsida</taxon>
        <taxon>Poales</taxon>
        <taxon>Poaceae</taxon>
        <taxon>PACMAD clade</taxon>
        <taxon>Arundinoideae</taxon>
        <taxon>Arundineae</taxon>
        <taxon>Arundo</taxon>
    </lineage>
</organism>
<evidence type="ECO:0000313" key="1">
    <source>
        <dbReference type="EMBL" id="JAD47357.1"/>
    </source>
</evidence>
<dbReference type="EMBL" id="GBRH01250538">
    <property type="protein sequence ID" value="JAD47357.1"/>
    <property type="molecule type" value="Transcribed_RNA"/>
</dbReference>
<dbReference type="AlphaFoldDB" id="A0A0A9AJT1"/>
<reference evidence="1" key="2">
    <citation type="journal article" date="2015" name="Data Brief">
        <title>Shoot transcriptome of the giant reed, Arundo donax.</title>
        <authorList>
            <person name="Barrero R.A."/>
            <person name="Guerrero F.D."/>
            <person name="Moolhuijzen P."/>
            <person name="Goolsby J.A."/>
            <person name="Tidwell J."/>
            <person name="Bellgard S.E."/>
            <person name="Bellgard M.I."/>
        </authorList>
    </citation>
    <scope>NUCLEOTIDE SEQUENCE</scope>
    <source>
        <tissue evidence="1">Shoot tissue taken approximately 20 cm above the soil surface</tissue>
    </source>
</reference>
<sequence length="27" mass="3413">MIRSSSVPRWFSKLKTIRQYICWHLLY</sequence>
<reference evidence="1" key="1">
    <citation type="submission" date="2014-09" db="EMBL/GenBank/DDBJ databases">
        <authorList>
            <person name="Magalhaes I.L.F."/>
            <person name="Oliveira U."/>
            <person name="Santos F.R."/>
            <person name="Vidigal T.H.D.A."/>
            <person name="Brescovit A.D."/>
            <person name="Santos A.J."/>
        </authorList>
    </citation>
    <scope>NUCLEOTIDE SEQUENCE</scope>
    <source>
        <tissue evidence="1">Shoot tissue taken approximately 20 cm above the soil surface</tissue>
    </source>
</reference>
<accession>A0A0A9AJT1</accession>
<name>A0A0A9AJT1_ARUDO</name>
<proteinExistence type="predicted"/>
<protein>
    <submittedName>
        <fullName evidence="1">Uncharacterized protein</fullName>
    </submittedName>
</protein>